<comment type="caution">
    <text evidence="1">The sequence shown here is derived from an EMBL/GenBank/DDBJ whole genome shotgun (WGS) entry which is preliminary data.</text>
</comment>
<dbReference type="EMBL" id="BARS01032136">
    <property type="protein sequence ID" value="GAG25949.1"/>
    <property type="molecule type" value="Genomic_DNA"/>
</dbReference>
<sequence>GVLVHIPPDCFHSTVNVGAEPMRILAVYAPPGPEAELRRMDGVVIEPPKNP</sequence>
<gene>
    <name evidence="1" type="ORF">S01H1_49913</name>
</gene>
<feature type="non-terminal residue" evidence="1">
    <location>
        <position position="1"/>
    </location>
</feature>
<dbReference type="AlphaFoldDB" id="X0W522"/>
<organism evidence="1">
    <name type="scientific">marine sediment metagenome</name>
    <dbReference type="NCBI Taxonomy" id="412755"/>
    <lineage>
        <taxon>unclassified sequences</taxon>
        <taxon>metagenomes</taxon>
        <taxon>ecological metagenomes</taxon>
    </lineage>
</organism>
<evidence type="ECO:0000313" key="1">
    <source>
        <dbReference type="EMBL" id="GAG25949.1"/>
    </source>
</evidence>
<evidence type="ECO:0008006" key="2">
    <source>
        <dbReference type="Google" id="ProtNLM"/>
    </source>
</evidence>
<dbReference type="InterPro" id="IPR011051">
    <property type="entry name" value="RmlC_Cupin_sf"/>
</dbReference>
<dbReference type="InterPro" id="IPR014710">
    <property type="entry name" value="RmlC-like_jellyroll"/>
</dbReference>
<reference evidence="1" key="1">
    <citation type="journal article" date="2014" name="Front. Microbiol.">
        <title>High frequency of phylogenetically diverse reductive dehalogenase-homologous genes in deep subseafloor sedimentary metagenomes.</title>
        <authorList>
            <person name="Kawai M."/>
            <person name="Futagami T."/>
            <person name="Toyoda A."/>
            <person name="Takaki Y."/>
            <person name="Nishi S."/>
            <person name="Hori S."/>
            <person name="Arai W."/>
            <person name="Tsubouchi T."/>
            <person name="Morono Y."/>
            <person name="Uchiyama I."/>
            <person name="Ito T."/>
            <person name="Fujiyama A."/>
            <person name="Inagaki F."/>
            <person name="Takami H."/>
        </authorList>
    </citation>
    <scope>NUCLEOTIDE SEQUENCE</scope>
    <source>
        <strain evidence="1">Expedition CK06-06</strain>
    </source>
</reference>
<dbReference type="Gene3D" id="2.60.120.10">
    <property type="entry name" value="Jelly Rolls"/>
    <property type="match status" value="1"/>
</dbReference>
<accession>X0W522</accession>
<protein>
    <recommendedName>
        <fullName evidence="2">Cupin type-1 domain-containing protein</fullName>
    </recommendedName>
</protein>
<dbReference type="SUPFAM" id="SSF51182">
    <property type="entry name" value="RmlC-like cupins"/>
    <property type="match status" value="1"/>
</dbReference>
<proteinExistence type="predicted"/>
<name>X0W522_9ZZZZ</name>